<evidence type="ECO:0000259" key="2">
    <source>
        <dbReference type="PROSITE" id="PS51471"/>
    </source>
</evidence>
<keyword evidence="4" id="KW-1185">Reference proteome</keyword>
<dbReference type="Pfam" id="PF13640">
    <property type="entry name" value="2OG-FeII_Oxy_3"/>
    <property type="match status" value="1"/>
</dbReference>
<reference evidence="4" key="1">
    <citation type="submission" date="2017-03" db="EMBL/GenBank/DDBJ databases">
        <authorList>
            <person name="Monnet C."/>
        </authorList>
    </citation>
    <scope>NUCLEOTIDE SEQUENCE [LARGE SCALE GENOMIC DNA]</scope>
    <source>
        <strain evidence="4">P10</strain>
    </source>
</reference>
<dbReference type="AlphaFoldDB" id="A0A2H1KFH8"/>
<sequence length="796" mass="85674">MMSSQPIADRLKTHLSRVGADIVHAASTRVQPDGLNILIDRAPLSFPIGEDDIAALISIAEPAHFGSGEDTVFDPTVRDTWVIDPAHVHLGDPTGATGTDNWTGALDESLGHLGAALGIPADATVRAELHSMLVYGKGQFFLPHQDSEKDDSMLATLVVGLPTTHTGGELVVDDDGADRIFTGDQDDITLAAFYADRRHEVKPVTSGHRVTLTFNLLVDHPAAEDTTADDHPAAEDTTDDDHTMTATAADDAGTGDPVDSELTALITEYFTRPVKPRWGGGNATPPQRMVFLLDHEYSRHGLSRTTLKGGDRLRAARLLSAARSAGCEAMLGLSEIHETREAAIDDRGGYYGSRWGRYWDDEDEPDIETFDTDGELLDGVITLNWWMVPDKGIGESIESRVGEEETLAVTSTRQLTAHAAEYEGYMGNYGNTVDHWYRRAAIILWPMESSFVVRAEAGSGWALRTLADRLTQGQIAEAAADARSLEPFWSGAGPESLDLALEVALGVEDRTAATVVLSPYGIAGLGAEQAEALGALTKRYGTTWLRDLLGSWASAGPRFTSPGVRALIEWVNTSMESTIAVLRTGVSPSGATVAEVLTSHAAAFIPQQVASAARQIPPAQAWRSLADLGAFVAEVVSAATRDHAAAIVDGLDGLGGELIPLYVSVLQSAADPTDENFGPIVAECRRRLEAELAKPERAADDWSIPFTGCGCADCDHLAGFLASSEQRSLTWPLAKPRRQHIHSAIDTQGLPVTHTTERTGSPHKLKLHKTDMLMKEDAALRKYCTEQLAWVRGLNR</sequence>
<protein>
    <submittedName>
        <fullName evidence="3">2OG-Fe(II) oxygenase superfamily</fullName>
    </submittedName>
</protein>
<name>A0A2H1KFH8_9MICO</name>
<dbReference type="Proteomes" id="UP000234342">
    <property type="component" value="Unassembled WGS sequence"/>
</dbReference>
<evidence type="ECO:0000313" key="3">
    <source>
        <dbReference type="EMBL" id="SMX98304.1"/>
    </source>
</evidence>
<organism evidence="3 4">
    <name type="scientific">Brevibacterium antiquum</name>
    <dbReference type="NCBI Taxonomy" id="234835"/>
    <lineage>
        <taxon>Bacteria</taxon>
        <taxon>Bacillati</taxon>
        <taxon>Actinomycetota</taxon>
        <taxon>Actinomycetes</taxon>
        <taxon>Micrococcales</taxon>
        <taxon>Brevibacteriaceae</taxon>
        <taxon>Brevibacterium</taxon>
    </lineage>
</organism>
<evidence type="ECO:0000313" key="4">
    <source>
        <dbReference type="Proteomes" id="UP000234342"/>
    </source>
</evidence>
<dbReference type="RefSeq" id="WP_101644285.1">
    <property type="nucleotide sequence ID" value="NZ_FXZE01000017.1"/>
</dbReference>
<dbReference type="InterPro" id="IPR044862">
    <property type="entry name" value="Pro_4_hyd_alph_FE2OG_OXY"/>
</dbReference>
<dbReference type="Gene3D" id="2.60.120.620">
    <property type="entry name" value="q2cbj1_9rhob like domain"/>
    <property type="match status" value="1"/>
</dbReference>
<accession>A0A2H1KFH8</accession>
<dbReference type="PANTHER" id="PTHR33099:SF7">
    <property type="entry name" value="MYND-TYPE DOMAIN-CONTAINING PROTEIN"/>
    <property type="match status" value="1"/>
</dbReference>
<feature type="compositionally biased region" description="Low complexity" evidence="1">
    <location>
        <begin position="244"/>
        <end position="257"/>
    </location>
</feature>
<proteinExistence type="predicted"/>
<feature type="region of interest" description="Disordered" evidence="1">
    <location>
        <begin position="223"/>
        <end position="257"/>
    </location>
</feature>
<dbReference type="PANTHER" id="PTHR33099">
    <property type="entry name" value="FE2OG DIOXYGENASE DOMAIN-CONTAINING PROTEIN"/>
    <property type="match status" value="1"/>
</dbReference>
<evidence type="ECO:0000256" key="1">
    <source>
        <dbReference type="SAM" id="MobiDB-lite"/>
    </source>
</evidence>
<feature type="domain" description="Fe2OG dioxygenase" evidence="2">
    <location>
        <begin position="126"/>
        <end position="218"/>
    </location>
</feature>
<dbReference type="InterPro" id="IPR005123">
    <property type="entry name" value="Oxoglu/Fe-dep_dioxygenase_dom"/>
</dbReference>
<dbReference type="EMBL" id="FXZE01000017">
    <property type="protein sequence ID" value="SMX98304.1"/>
    <property type="molecule type" value="Genomic_DNA"/>
</dbReference>
<dbReference type="PROSITE" id="PS51471">
    <property type="entry name" value="FE2OG_OXY"/>
    <property type="match status" value="1"/>
</dbReference>
<gene>
    <name evidence="3" type="ORF">BANT10_02990</name>
</gene>